<accession>A0A1B2M198</accession>
<organism evidence="2 3">
    <name type="scientific">Acinetobacter larvae</name>
    <dbReference type="NCBI Taxonomy" id="1789224"/>
    <lineage>
        <taxon>Bacteria</taxon>
        <taxon>Pseudomonadati</taxon>
        <taxon>Pseudomonadota</taxon>
        <taxon>Gammaproteobacteria</taxon>
        <taxon>Moraxellales</taxon>
        <taxon>Moraxellaceae</taxon>
        <taxon>Acinetobacter</taxon>
    </lineage>
</organism>
<evidence type="ECO:0000313" key="2">
    <source>
        <dbReference type="EMBL" id="AOA58958.1"/>
    </source>
</evidence>
<keyword evidence="1" id="KW-0732">Signal</keyword>
<name>A0A1B2M198_9GAMM</name>
<proteinExistence type="predicted"/>
<keyword evidence="3" id="KW-1185">Reference proteome</keyword>
<evidence type="ECO:0000256" key="1">
    <source>
        <dbReference type="SAM" id="SignalP"/>
    </source>
</evidence>
<dbReference type="STRING" id="1789224.BFG52_11760"/>
<dbReference type="Proteomes" id="UP000093391">
    <property type="component" value="Chromosome"/>
</dbReference>
<sequence>MTILLVEGLYMKKICSGLLLFFIALQSAVAGSTEALTCQKNIKKFEKYFEQSLAAAKSGDFDQWFNYEKKYSYDYIFRKAHPHKIFYEKRWIARPEFKQKIIANLNMFQDLRELNYVVHVAKPTANFILNQKEICIINTVFIGYWGDVDYGRESVRSADVYIFSRPLGTHKWRGFYYDESIRQVDFDEFFPNFPTDKMALLSLKDED</sequence>
<gene>
    <name evidence="2" type="ORF">BFG52_11760</name>
</gene>
<dbReference type="EMBL" id="CP016895">
    <property type="protein sequence ID" value="AOA58958.1"/>
    <property type="molecule type" value="Genomic_DNA"/>
</dbReference>
<feature type="chain" id="PRO_5008539936" evidence="1">
    <location>
        <begin position="31"/>
        <end position="207"/>
    </location>
</feature>
<dbReference type="AlphaFoldDB" id="A0A1B2M198"/>
<reference evidence="2 3" key="1">
    <citation type="submission" date="2016-08" db="EMBL/GenBank/DDBJ databases">
        <authorList>
            <person name="Seilhamer J.J."/>
        </authorList>
    </citation>
    <scope>NUCLEOTIDE SEQUENCE [LARGE SCALE GENOMIC DNA]</scope>
    <source>
        <strain evidence="2 3">BRTC-1</strain>
    </source>
</reference>
<dbReference type="KEGG" id="ala:BFG52_11760"/>
<feature type="signal peptide" evidence="1">
    <location>
        <begin position="1"/>
        <end position="30"/>
    </location>
</feature>
<protein>
    <submittedName>
        <fullName evidence="2">Uncharacterized protein</fullName>
    </submittedName>
</protein>
<evidence type="ECO:0000313" key="3">
    <source>
        <dbReference type="Proteomes" id="UP000093391"/>
    </source>
</evidence>